<feature type="compositionally biased region" description="Basic and acidic residues" evidence="1">
    <location>
        <begin position="544"/>
        <end position="561"/>
    </location>
</feature>
<organism evidence="2 3">
    <name type="scientific">Streptomyces griseoloalbus</name>
    <dbReference type="NCBI Taxonomy" id="67303"/>
    <lineage>
        <taxon>Bacteria</taxon>
        <taxon>Bacillati</taxon>
        <taxon>Actinomycetota</taxon>
        <taxon>Actinomycetes</taxon>
        <taxon>Kitasatosporales</taxon>
        <taxon>Streptomycetaceae</taxon>
        <taxon>Streptomyces</taxon>
    </lineage>
</organism>
<accession>A0ABV3EBP2</accession>
<evidence type="ECO:0000256" key="1">
    <source>
        <dbReference type="SAM" id="MobiDB-lite"/>
    </source>
</evidence>
<dbReference type="RefSeq" id="WP_359984468.1">
    <property type="nucleotide sequence ID" value="NZ_JBEZLS010000018.1"/>
</dbReference>
<feature type="compositionally biased region" description="Basic and acidic residues" evidence="1">
    <location>
        <begin position="572"/>
        <end position="582"/>
    </location>
</feature>
<dbReference type="EMBL" id="JBEZLS010000018">
    <property type="protein sequence ID" value="MEU9353954.1"/>
    <property type="molecule type" value="Genomic_DNA"/>
</dbReference>
<feature type="compositionally biased region" description="Basic and acidic residues" evidence="1">
    <location>
        <begin position="471"/>
        <end position="527"/>
    </location>
</feature>
<feature type="region of interest" description="Disordered" evidence="1">
    <location>
        <begin position="398"/>
        <end position="608"/>
    </location>
</feature>
<reference evidence="2 3" key="1">
    <citation type="submission" date="2024-06" db="EMBL/GenBank/DDBJ databases">
        <title>The Natural Products Discovery Center: Release of the First 8490 Sequenced Strains for Exploring Actinobacteria Biosynthetic Diversity.</title>
        <authorList>
            <person name="Kalkreuter E."/>
            <person name="Kautsar S.A."/>
            <person name="Yang D."/>
            <person name="Bader C.D."/>
            <person name="Teijaro C.N."/>
            <person name="Fluegel L."/>
            <person name="Davis C.M."/>
            <person name="Simpson J.R."/>
            <person name="Lauterbach L."/>
            <person name="Steele A.D."/>
            <person name="Gui C."/>
            <person name="Meng S."/>
            <person name="Li G."/>
            <person name="Viehrig K."/>
            <person name="Ye F."/>
            <person name="Su P."/>
            <person name="Kiefer A.F."/>
            <person name="Nichols A."/>
            <person name="Cepeda A.J."/>
            <person name="Yan W."/>
            <person name="Fan B."/>
            <person name="Jiang Y."/>
            <person name="Adhikari A."/>
            <person name="Zheng C.-J."/>
            <person name="Schuster L."/>
            <person name="Cowan T.M."/>
            <person name="Smanski M.J."/>
            <person name="Chevrette M.G."/>
            <person name="De Carvalho L.P.S."/>
            <person name="Shen B."/>
        </authorList>
    </citation>
    <scope>NUCLEOTIDE SEQUENCE [LARGE SCALE GENOMIC DNA]</scope>
    <source>
        <strain evidence="2 3">NPDC048274</strain>
    </source>
</reference>
<protein>
    <recommendedName>
        <fullName evidence="4">Nucleotide exchange factor GrpE</fullName>
    </recommendedName>
</protein>
<feature type="compositionally biased region" description="Basic and acidic residues" evidence="1">
    <location>
        <begin position="415"/>
        <end position="424"/>
    </location>
</feature>
<sequence>MEIGSLVEQCDGSAVRRVGTVRALDETEVVVEWQGGGSDHLPVPVPESVRVLAPGAIRYKAATDLAALQGEFESDPVKVLVELLRELGELVNITALRKHVEDMGLVVNKSLNWRRLGESLSAHPEVRKTTKGMRWDGGGTEPSSSAPQWSASEALRKLVDKSAKPTEPKRPLFDAVSAGLAELSPYELLAVHALDIPVTEWPRRWTEPHPERVPEEIRAIAVEHILDMSRVRKRVVLPGTKPIPASKKAAEIPSSLDLLPLLVPLVAMPAPSLAADRAAKALGGEQAWDALRAGMECFEQVLSTSSGSEDTRAQEERLAPLSTRARELLKTVLKRRPKEDDLPWLDFAEEMAFRACALLADPRIQEQWNGLVREWAQHVADHSGIPVELREAARTAQAAAAAEAADAAKADGTGDDERTKEGRQTEAAPEAPTVSAKEPESTGVEEGGGTDAEADEADSTEPANTAIATDETLREVTEDAPDKTPEAVQEPERDPQAEIESLKRLLEQERSNAEAARAELERQRRTASDALAEAEATANRLRLRIADEEKHRADAETRTRAAEATAESARQGLEEAEQRVEAMTRQLRRRDDELRQSRQTARGASQAQLRQARIDTLRVLAAVLAEVADQAVHEGEETGPANALYRRALAQAAAAGVLDVGVLGEETDYDPEIHRAPGGPAPRVVVERPGFTWQGPRESGPIVLEQAIVRRVEQ</sequence>
<comment type="caution">
    <text evidence="2">The sequence shown here is derived from an EMBL/GenBank/DDBJ whole genome shotgun (WGS) entry which is preliminary data.</text>
</comment>
<keyword evidence="3" id="KW-1185">Reference proteome</keyword>
<feature type="compositionally biased region" description="Low complexity" evidence="1">
    <location>
        <begin position="398"/>
        <end position="407"/>
    </location>
</feature>
<feature type="compositionally biased region" description="Polar residues" evidence="1">
    <location>
        <begin position="141"/>
        <end position="151"/>
    </location>
</feature>
<gene>
    <name evidence="2" type="ORF">AB0D65_24040</name>
</gene>
<feature type="compositionally biased region" description="Low complexity" evidence="1">
    <location>
        <begin position="528"/>
        <end position="540"/>
    </location>
</feature>
<evidence type="ECO:0000313" key="2">
    <source>
        <dbReference type="EMBL" id="MEU9353954.1"/>
    </source>
</evidence>
<evidence type="ECO:0008006" key="4">
    <source>
        <dbReference type="Google" id="ProtNLM"/>
    </source>
</evidence>
<dbReference type="Proteomes" id="UP001551582">
    <property type="component" value="Unassembled WGS sequence"/>
</dbReference>
<evidence type="ECO:0000313" key="3">
    <source>
        <dbReference type="Proteomes" id="UP001551582"/>
    </source>
</evidence>
<proteinExistence type="predicted"/>
<name>A0ABV3EBP2_9ACTN</name>
<feature type="region of interest" description="Disordered" evidence="1">
    <location>
        <begin position="125"/>
        <end position="151"/>
    </location>
</feature>